<protein>
    <submittedName>
        <fullName evidence="1">Oxidoreductase</fullName>
    </submittedName>
</protein>
<evidence type="ECO:0000313" key="1">
    <source>
        <dbReference type="EMBL" id="AVR87728.1"/>
    </source>
</evidence>
<organism evidence="1 2">
    <name type="scientific">Thauera aromatica K172</name>
    <dbReference type="NCBI Taxonomy" id="44139"/>
    <lineage>
        <taxon>Bacteria</taxon>
        <taxon>Pseudomonadati</taxon>
        <taxon>Pseudomonadota</taxon>
        <taxon>Betaproteobacteria</taxon>
        <taxon>Rhodocyclales</taxon>
        <taxon>Zoogloeaceae</taxon>
        <taxon>Thauera</taxon>
    </lineage>
</organism>
<sequence>MSDKIIKNGRIVTDERRLVVLAEGEAAADIAVPAGPVLVPLAVWQARRDALLARAQGGELGVWLAAGEDVAALADDLDTLTVIALQFPKFTDGRSYSAATVLRTRYGYRGELRAIGEVLRDQFNYLTRCGFDALQPRPGRYTDEQLAAAVASIGDFSQPYQRSVQDPLPLFRRVERSAPPQVQR</sequence>
<accession>A0A2R4BK70</accession>
<dbReference type="AlphaFoldDB" id="A0A2R4BK70"/>
<dbReference type="RefSeq" id="WP_107220064.1">
    <property type="nucleotide sequence ID" value="NZ_CP028339.1"/>
</dbReference>
<dbReference type="Proteomes" id="UP000241885">
    <property type="component" value="Chromosome"/>
</dbReference>
<reference evidence="1 2" key="1">
    <citation type="submission" date="2018-03" db="EMBL/GenBank/DDBJ databases">
        <title>Complete genome sequence of Thauera aromatica, a model organism for studying aromatic compound degradation under denitrifying conditions.</title>
        <authorList>
            <person name="Lo H.-Y."/>
            <person name="Goris T."/>
            <person name="Boll M."/>
            <person name="Mueller J.A."/>
        </authorList>
    </citation>
    <scope>NUCLEOTIDE SEQUENCE [LARGE SCALE GENOMIC DNA]</scope>
    <source>
        <strain evidence="1 2">K172</strain>
    </source>
</reference>
<proteinExistence type="predicted"/>
<dbReference type="KEGG" id="tak:Tharo_0786"/>
<gene>
    <name evidence="1" type="ORF">Tharo_0786</name>
</gene>
<dbReference type="OrthoDB" id="9800421at2"/>
<name>A0A2R4BK70_THAAR</name>
<dbReference type="Pfam" id="PF06073">
    <property type="entry name" value="DUF934"/>
    <property type="match status" value="1"/>
</dbReference>
<dbReference type="InterPro" id="IPR008318">
    <property type="entry name" value="UCP030820"/>
</dbReference>
<dbReference type="PIRSF" id="PIRSF030820">
    <property type="entry name" value="UCP030820"/>
    <property type="match status" value="1"/>
</dbReference>
<keyword evidence="2" id="KW-1185">Reference proteome</keyword>
<dbReference type="EMBL" id="CP028339">
    <property type="protein sequence ID" value="AVR87728.1"/>
    <property type="molecule type" value="Genomic_DNA"/>
</dbReference>
<evidence type="ECO:0000313" key="2">
    <source>
        <dbReference type="Proteomes" id="UP000241885"/>
    </source>
</evidence>